<dbReference type="InterPro" id="IPR051455">
    <property type="entry name" value="Bact_solute-bind_prot3"/>
</dbReference>
<dbReference type="PANTHER" id="PTHR30085">
    <property type="entry name" value="AMINO ACID ABC TRANSPORTER PERMEASE"/>
    <property type="match status" value="1"/>
</dbReference>
<dbReference type="Gene3D" id="3.40.190.10">
    <property type="entry name" value="Periplasmic binding protein-like II"/>
    <property type="match status" value="2"/>
</dbReference>
<gene>
    <name evidence="6" type="ORF">ABIE13_002565</name>
</gene>
<evidence type="ECO:0000256" key="4">
    <source>
        <dbReference type="SAM" id="SignalP"/>
    </source>
</evidence>
<feature type="domain" description="Solute-binding protein family 3/N-terminal" evidence="5">
    <location>
        <begin position="41"/>
        <end position="272"/>
    </location>
</feature>
<keyword evidence="7" id="KW-1185">Reference proteome</keyword>
<dbReference type="InterPro" id="IPR001638">
    <property type="entry name" value="Solute-binding_3/MltF_N"/>
</dbReference>
<keyword evidence="3 4" id="KW-0732">Signal</keyword>
<keyword evidence="2" id="KW-0813">Transport</keyword>
<comment type="similarity">
    <text evidence="1">Belongs to the bacterial solute-binding protein 3 family.</text>
</comment>
<dbReference type="SUPFAM" id="SSF53850">
    <property type="entry name" value="Periplasmic binding protein-like II"/>
    <property type="match status" value="1"/>
</dbReference>
<comment type="caution">
    <text evidence="6">The sequence shown here is derived from an EMBL/GenBank/DDBJ whole genome shotgun (WGS) entry which is preliminary data.</text>
</comment>
<dbReference type="RefSeq" id="WP_354443864.1">
    <property type="nucleotide sequence ID" value="NZ_JBEPSH010000005.1"/>
</dbReference>
<reference evidence="6 7" key="1">
    <citation type="submission" date="2024-06" db="EMBL/GenBank/DDBJ databases">
        <title>Sorghum-associated microbial communities from plants grown in Nebraska, USA.</title>
        <authorList>
            <person name="Schachtman D."/>
        </authorList>
    </citation>
    <scope>NUCLEOTIDE SEQUENCE [LARGE SCALE GENOMIC DNA]</scope>
    <source>
        <strain evidence="6 7">2709</strain>
    </source>
</reference>
<evidence type="ECO:0000256" key="2">
    <source>
        <dbReference type="ARBA" id="ARBA00022448"/>
    </source>
</evidence>
<evidence type="ECO:0000313" key="7">
    <source>
        <dbReference type="Proteomes" id="UP001549320"/>
    </source>
</evidence>
<accession>A0ABV2Q8W0</accession>
<dbReference type="PANTHER" id="PTHR30085:SF2">
    <property type="entry name" value="GLUTAMATE_ASPARTATE IMPORT SOLUTE-BINDING PROTEIN"/>
    <property type="match status" value="1"/>
</dbReference>
<organism evidence="6 7">
    <name type="scientific">Ottowia thiooxydans</name>
    <dbReference type="NCBI Taxonomy" id="219182"/>
    <lineage>
        <taxon>Bacteria</taxon>
        <taxon>Pseudomonadati</taxon>
        <taxon>Pseudomonadota</taxon>
        <taxon>Betaproteobacteria</taxon>
        <taxon>Burkholderiales</taxon>
        <taxon>Comamonadaceae</taxon>
        <taxon>Ottowia</taxon>
    </lineage>
</organism>
<proteinExistence type="inferred from homology"/>
<evidence type="ECO:0000256" key="1">
    <source>
        <dbReference type="ARBA" id="ARBA00010333"/>
    </source>
</evidence>
<dbReference type="CDD" id="cd13688">
    <property type="entry name" value="PBP2_GltI_DEBP"/>
    <property type="match status" value="1"/>
</dbReference>
<evidence type="ECO:0000313" key="6">
    <source>
        <dbReference type="EMBL" id="MET4577454.1"/>
    </source>
</evidence>
<dbReference type="Pfam" id="PF00497">
    <property type="entry name" value="SBP_bac_3"/>
    <property type="match status" value="1"/>
</dbReference>
<feature type="chain" id="PRO_5045532386" evidence="4">
    <location>
        <begin position="27"/>
        <end position="301"/>
    </location>
</feature>
<evidence type="ECO:0000259" key="5">
    <source>
        <dbReference type="SMART" id="SM00062"/>
    </source>
</evidence>
<dbReference type="SMART" id="SM00062">
    <property type="entry name" value="PBPb"/>
    <property type="match status" value="1"/>
</dbReference>
<sequence length="301" mass="33020">MQHSRHLVLGACVASIALLATGAAYAQPLNGTMQRIKETGEIRIGHRDVSVPFSYLTDDGKPIGFFMDICARVVDTIKADLKQEVKVVLRPVTLSTQIPLLQNQGVDIVCGPATNTVERQKQVSFSNTLYVSSIRAVVRRDSGINKFADLNDKTVALTAASTSISLLTKFEQEKKFETKKLTNPDHAQSFLMFSTGRAQAFVMDDILLASQVANSAKPADFKLIDEALRVEPYGLVMRKDDAQFKAAVDKTLAALVRSGDYQKLYAKWFESPIPPKNVNLNFPMTAALKSVLASPNDKGIE</sequence>
<feature type="signal peptide" evidence="4">
    <location>
        <begin position="1"/>
        <end position="26"/>
    </location>
</feature>
<name>A0ABV2Q8W0_9BURK</name>
<dbReference type="Proteomes" id="UP001549320">
    <property type="component" value="Unassembled WGS sequence"/>
</dbReference>
<evidence type="ECO:0000256" key="3">
    <source>
        <dbReference type="ARBA" id="ARBA00022729"/>
    </source>
</evidence>
<protein>
    <submittedName>
        <fullName evidence="6">Glutamate/aspartate transport system substrate-binding protein</fullName>
    </submittedName>
</protein>
<dbReference type="EMBL" id="JBEPSH010000005">
    <property type="protein sequence ID" value="MET4577454.1"/>
    <property type="molecule type" value="Genomic_DNA"/>
</dbReference>